<protein>
    <submittedName>
        <fullName evidence="2">Uncharacterized protein</fullName>
    </submittedName>
</protein>
<keyword evidence="3" id="KW-1185">Reference proteome</keyword>
<feature type="region of interest" description="Disordered" evidence="1">
    <location>
        <begin position="61"/>
        <end position="87"/>
    </location>
</feature>
<organism evidence="2 3">
    <name type="scientific">Crenichthys baileyi</name>
    <name type="common">White River springfish</name>
    <dbReference type="NCBI Taxonomy" id="28760"/>
    <lineage>
        <taxon>Eukaryota</taxon>
        <taxon>Metazoa</taxon>
        <taxon>Chordata</taxon>
        <taxon>Craniata</taxon>
        <taxon>Vertebrata</taxon>
        <taxon>Euteleostomi</taxon>
        <taxon>Actinopterygii</taxon>
        <taxon>Neopterygii</taxon>
        <taxon>Teleostei</taxon>
        <taxon>Neoteleostei</taxon>
        <taxon>Acanthomorphata</taxon>
        <taxon>Ovalentaria</taxon>
        <taxon>Atherinomorphae</taxon>
        <taxon>Cyprinodontiformes</taxon>
        <taxon>Goodeidae</taxon>
        <taxon>Crenichthys</taxon>
    </lineage>
</organism>
<gene>
    <name evidence="2" type="ORF">CRENBAI_018629</name>
</gene>
<comment type="caution">
    <text evidence="2">The sequence shown here is derived from an EMBL/GenBank/DDBJ whole genome shotgun (WGS) entry which is preliminary data.</text>
</comment>
<evidence type="ECO:0000313" key="2">
    <source>
        <dbReference type="EMBL" id="KAK5618403.1"/>
    </source>
</evidence>
<evidence type="ECO:0000256" key="1">
    <source>
        <dbReference type="SAM" id="MobiDB-lite"/>
    </source>
</evidence>
<feature type="region of interest" description="Disordered" evidence="1">
    <location>
        <begin position="1"/>
        <end position="46"/>
    </location>
</feature>
<reference evidence="2 3" key="1">
    <citation type="submission" date="2021-06" db="EMBL/GenBank/DDBJ databases">
        <authorList>
            <person name="Palmer J.M."/>
        </authorList>
    </citation>
    <scope>NUCLEOTIDE SEQUENCE [LARGE SCALE GENOMIC DNA]</scope>
    <source>
        <strain evidence="2 3">MEX-2019</strain>
        <tissue evidence="2">Muscle</tissue>
    </source>
</reference>
<accession>A0AAV9SAY2</accession>
<feature type="non-terminal residue" evidence="2">
    <location>
        <position position="87"/>
    </location>
</feature>
<feature type="compositionally biased region" description="Polar residues" evidence="1">
    <location>
        <begin position="20"/>
        <end position="34"/>
    </location>
</feature>
<sequence>MAGLRRSSKKSFQPPDNVPSRGQQPPTPTINSFGRSMLPPPEAPGRFARIARGRPVVLLHGSTKPLSQARVLASATGPGPQHAWPHR</sequence>
<dbReference type="Proteomes" id="UP001311232">
    <property type="component" value="Unassembled WGS sequence"/>
</dbReference>
<proteinExistence type="predicted"/>
<dbReference type="EMBL" id="JAHHUM010000623">
    <property type="protein sequence ID" value="KAK5618403.1"/>
    <property type="molecule type" value="Genomic_DNA"/>
</dbReference>
<dbReference type="AlphaFoldDB" id="A0AAV9SAY2"/>
<name>A0AAV9SAY2_9TELE</name>
<evidence type="ECO:0000313" key="3">
    <source>
        <dbReference type="Proteomes" id="UP001311232"/>
    </source>
</evidence>